<accession>A0A2A4GE20</accession>
<dbReference type="OrthoDB" id="1172751at2"/>
<evidence type="ECO:0000313" key="3">
    <source>
        <dbReference type="Proteomes" id="UP000219559"/>
    </source>
</evidence>
<dbReference type="EMBL" id="NBWU01000001">
    <property type="protein sequence ID" value="PCE66045.1"/>
    <property type="molecule type" value="Genomic_DNA"/>
</dbReference>
<dbReference type="AlphaFoldDB" id="A0A2A4GE20"/>
<dbReference type="InterPro" id="IPR019861">
    <property type="entry name" value="PorP/SprF_Bacteroidetes"/>
</dbReference>
<dbReference type="Pfam" id="PF11751">
    <property type="entry name" value="PorP_SprF"/>
    <property type="match status" value="1"/>
</dbReference>
<evidence type="ECO:0000313" key="2">
    <source>
        <dbReference type="EMBL" id="PCE66045.1"/>
    </source>
</evidence>
<name>A0A2A4GE20_9FLAO</name>
<comment type="caution">
    <text evidence="2">The sequence shown here is derived from an EMBL/GenBank/DDBJ whole genome shotgun (WGS) entry which is preliminary data.</text>
</comment>
<dbReference type="NCBIfam" id="TIGR03519">
    <property type="entry name" value="T9SS_PorP_fam"/>
    <property type="match status" value="1"/>
</dbReference>
<dbReference type="Proteomes" id="UP000219559">
    <property type="component" value="Unassembled WGS sequence"/>
</dbReference>
<keyword evidence="3" id="KW-1185">Reference proteome</keyword>
<protein>
    <recommendedName>
        <fullName evidence="4">Type IX secretion system membrane protein PorP/SprF</fullName>
    </recommendedName>
</protein>
<feature type="signal peptide" evidence="1">
    <location>
        <begin position="1"/>
        <end position="21"/>
    </location>
</feature>
<sequence>MTRFLYHPFLLLFWVSVSVWGQQTPTFTEYNYNPFLVNPAYAGIQGDWEANLSNIGFGSSEFDGAPKTFSFSAHSGIRDRNMGLGAAVINDKVGVTTATQIYGAYSYRIILNDNAYPYWKVYDRSFISFGLQAGVLMYDQNLLSLGITDDPNFSENINSTMPMAGAGVMFGHANFFAGVSIPNLIGDSFSNQDNLKLSKPIYGYTGYHFVLDRYSPDYILKPSMLFKYESGAPFQVDVNLSLSIKSMIEIGAGYRTNSSFTAMAGFYIMKNIRALYNYTRNESGSPLGATHGIVLSYRAGKGFVSE</sequence>
<feature type="chain" id="PRO_5012856395" description="Type IX secretion system membrane protein PorP/SprF" evidence="1">
    <location>
        <begin position="22"/>
        <end position="306"/>
    </location>
</feature>
<reference evidence="2 3" key="1">
    <citation type="submission" date="2017-04" db="EMBL/GenBank/DDBJ databases">
        <title>A new member of the family Flavobacteriaceae isolated from ascidians.</title>
        <authorList>
            <person name="Chen L."/>
        </authorList>
    </citation>
    <scope>NUCLEOTIDE SEQUENCE [LARGE SCALE GENOMIC DNA]</scope>
    <source>
        <strain evidence="2 3">HQA918</strain>
    </source>
</reference>
<dbReference type="RefSeq" id="WP_097441569.1">
    <property type="nucleotide sequence ID" value="NZ_NBWU01000001.1"/>
</dbReference>
<evidence type="ECO:0008006" key="4">
    <source>
        <dbReference type="Google" id="ProtNLM"/>
    </source>
</evidence>
<organism evidence="2 3">
    <name type="scientific">Sediminicola luteus</name>
    <dbReference type="NCBI Taxonomy" id="319238"/>
    <lineage>
        <taxon>Bacteria</taxon>
        <taxon>Pseudomonadati</taxon>
        <taxon>Bacteroidota</taxon>
        <taxon>Flavobacteriia</taxon>
        <taxon>Flavobacteriales</taxon>
        <taxon>Flavobacteriaceae</taxon>
        <taxon>Sediminicola</taxon>
    </lineage>
</organism>
<keyword evidence="1" id="KW-0732">Signal</keyword>
<gene>
    <name evidence="2" type="ORF">B7P33_01725</name>
</gene>
<proteinExistence type="predicted"/>
<evidence type="ECO:0000256" key="1">
    <source>
        <dbReference type="SAM" id="SignalP"/>
    </source>
</evidence>